<evidence type="ECO:0000313" key="2">
    <source>
        <dbReference type="Proteomes" id="UP000070457"/>
    </source>
</evidence>
<dbReference type="InterPro" id="IPR029033">
    <property type="entry name" value="His_PPase_superfam"/>
</dbReference>
<comment type="caution">
    <text evidence="1">The sequence shown here is derived from an EMBL/GenBank/DDBJ whole genome shotgun (WGS) entry which is preliminary data.</text>
</comment>
<accession>A0A136LXK8</accession>
<dbReference type="AlphaFoldDB" id="A0A136LXK8"/>
<proteinExistence type="predicted"/>
<reference evidence="1 2" key="1">
    <citation type="submission" date="2015-02" db="EMBL/GenBank/DDBJ databases">
        <title>Improved understanding of the partial-nitritation anammox process through 23 genomes representing the majority of the microbial community.</title>
        <authorList>
            <person name="Speth D.R."/>
            <person name="In T Zandt M."/>
            <person name="Guerrero Cruz S."/>
            <person name="Jetten M.S."/>
            <person name="Dutilh B.E."/>
        </authorList>
    </citation>
    <scope>NUCLEOTIDE SEQUENCE [LARGE SCALE GENOMIC DNA]</scope>
    <source>
        <strain evidence="1">OLB20</strain>
    </source>
</reference>
<organism evidence="1 2">
    <name type="scientific">candidate division WS6 bacterium OLB20</name>
    <dbReference type="NCBI Taxonomy" id="1617426"/>
    <lineage>
        <taxon>Bacteria</taxon>
        <taxon>Candidatus Dojkabacteria</taxon>
    </lineage>
</organism>
<evidence type="ECO:0000313" key="1">
    <source>
        <dbReference type="EMBL" id="KXK26391.1"/>
    </source>
</evidence>
<protein>
    <recommendedName>
        <fullName evidence="3">Histidine phosphatase superfamily (Branch 1)</fullName>
    </recommendedName>
</protein>
<dbReference type="Proteomes" id="UP000070457">
    <property type="component" value="Unassembled WGS sequence"/>
</dbReference>
<dbReference type="SUPFAM" id="SSF53254">
    <property type="entry name" value="Phosphoglycerate mutase-like"/>
    <property type="match status" value="1"/>
</dbReference>
<sequence length="243" mass="27082">MELTAVISVIRHGEKNAGGDLTETGADQAQERGRAITHLKGDVILMHSGVGRVKDSISAAARYLHLSADDPREVLEEEAQLQEYVSRYLHYLYDPQSKGSFFSSWDMPDMSDADRNQRMQDFLDLHDTSPEPDIFPSPVGMAKCAARVILTEIDFALLTESRYRTNFINGTHEPVLMSLIAYLFNGFAKAPADYIERIGGSVGYAEGIDILVYQDDTAAEIRCSFRDSSLAIDYQALSEFVRS</sequence>
<dbReference type="STRING" id="1617426.TR69_WS6001000394"/>
<dbReference type="EMBL" id="JYNZ01000003">
    <property type="protein sequence ID" value="KXK26391.1"/>
    <property type="molecule type" value="Genomic_DNA"/>
</dbReference>
<gene>
    <name evidence="1" type="ORF">TR69_WS6001000394</name>
</gene>
<name>A0A136LXK8_9BACT</name>
<dbReference type="Gene3D" id="3.40.50.1240">
    <property type="entry name" value="Phosphoglycerate mutase-like"/>
    <property type="match status" value="1"/>
</dbReference>
<evidence type="ECO:0008006" key="3">
    <source>
        <dbReference type="Google" id="ProtNLM"/>
    </source>
</evidence>